<gene>
    <name evidence="6" type="ORF">ACFQ4M_12945</name>
</gene>
<dbReference type="Gene3D" id="3.40.50.2300">
    <property type="match status" value="1"/>
</dbReference>
<dbReference type="RefSeq" id="WP_232431436.1">
    <property type="nucleotide sequence ID" value="NZ_JARQZE010000002.1"/>
</dbReference>
<dbReference type="SUPFAM" id="SSF46894">
    <property type="entry name" value="C-terminal effector domain of the bipartite response regulators"/>
    <property type="match status" value="1"/>
</dbReference>
<evidence type="ECO:0000259" key="4">
    <source>
        <dbReference type="PROSITE" id="PS50043"/>
    </source>
</evidence>
<dbReference type="InterPro" id="IPR016032">
    <property type="entry name" value="Sig_transdc_resp-reg_C-effctor"/>
</dbReference>
<dbReference type="InterPro" id="IPR039420">
    <property type="entry name" value="WalR-like"/>
</dbReference>
<comment type="caution">
    <text evidence="6">The sequence shown here is derived from an EMBL/GenBank/DDBJ whole genome shotgun (WGS) entry which is preliminary data.</text>
</comment>
<dbReference type="PROSITE" id="PS50110">
    <property type="entry name" value="RESPONSE_REGULATORY"/>
    <property type="match status" value="1"/>
</dbReference>
<keyword evidence="1 3" id="KW-0597">Phosphoprotein</keyword>
<feature type="domain" description="HTH luxR-type" evidence="4">
    <location>
        <begin position="140"/>
        <end position="205"/>
    </location>
</feature>
<dbReference type="Pfam" id="PF00072">
    <property type="entry name" value="Response_reg"/>
    <property type="match status" value="1"/>
</dbReference>
<evidence type="ECO:0000313" key="6">
    <source>
        <dbReference type="EMBL" id="MFD1264488.1"/>
    </source>
</evidence>
<dbReference type="CDD" id="cd17535">
    <property type="entry name" value="REC_NarL-like"/>
    <property type="match status" value="1"/>
</dbReference>
<dbReference type="Proteomes" id="UP001597158">
    <property type="component" value="Unassembled WGS sequence"/>
</dbReference>
<feature type="domain" description="Response regulatory" evidence="5">
    <location>
        <begin position="3"/>
        <end position="119"/>
    </location>
</feature>
<dbReference type="SUPFAM" id="SSF52172">
    <property type="entry name" value="CheY-like"/>
    <property type="match status" value="1"/>
</dbReference>
<accession>A0ABW3WEP8</accession>
<dbReference type="InterPro" id="IPR058245">
    <property type="entry name" value="NreC/VraR/RcsB-like_REC"/>
</dbReference>
<dbReference type="InterPro" id="IPR011006">
    <property type="entry name" value="CheY-like_superfamily"/>
</dbReference>
<keyword evidence="2" id="KW-0238">DNA-binding</keyword>
<evidence type="ECO:0000256" key="2">
    <source>
        <dbReference type="ARBA" id="ARBA00023125"/>
    </source>
</evidence>
<dbReference type="PROSITE" id="PS00622">
    <property type="entry name" value="HTH_LUXR_1"/>
    <property type="match status" value="1"/>
</dbReference>
<dbReference type="InterPro" id="IPR001789">
    <property type="entry name" value="Sig_transdc_resp-reg_receiver"/>
</dbReference>
<dbReference type="CDD" id="cd06170">
    <property type="entry name" value="LuxR_C_like"/>
    <property type="match status" value="1"/>
</dbReference>
<evidence type="ECO:0000313" key="7">
    <source>
        <dbReference type="Proteomes" id="UP001597158"/>
    </source>
</evidence>
<evidence type="ECO:0000256" key="1">
    <source>
        <dbReference type="ARBA" id="ARBA00022553"/>
    </source>
</evidence>
<dbReference type="SMART" id="SM00421">
    <property type="entry name" value="HTH_LUXR"/>
    <property type="match status" value="1"/>
</dbReference>
<keyword evidence="7" id="KW-1185">Reference proteome</keyword>
<dbReference type="Pfam" id="PF00196">
    <property type="entry name" value="GerE"/>
    <property type="match status" value="1"/>
</dbReference>
<sequence>MIRLMLLDDHALVRTGYRRMFDAEPDMKVVCDVSGADEACACLRTHEIDVALVDLSLRGASGIDAIARILQRDRSVRVLVLSMYDEPGFVRQAIRAGALGYLTKNCAPDELMAAVRAVHSGRRVLAEGLAHSTMTAAFDSEVMLERLTPREFEVLRFVASGDPVASIAESMHLSQKTVLNHLSAVRQKLGAENDFRLLHLAVRHGLVSLGEQLRA</sequence>
<dbReference type="PRINTS" id="PR00038">
    <property type="entry name" value="HTHLUXR"/>
</dbReference>
<dbReference type="PANTHER" id="PTHR43214">
    <property type="entry name" value="TWO-COMPONENT RESPONSE REGULATOR"/>
    <property type="match status" value="1"/>
</dbReference>
<evidence type="ECO:0000259" key="5">
    <source>
        <dbReference type="PROSITE" id="PS50110"/>
    </source>
</evidence>
<evidence type="ECO:0000256" key="3">
    <source>
        <dbReference type="PROSITE-ProRule" id="PRU00169"/>
    </source>
</evidence>
<protein>
    <submittedName>
        <fullName evidence="6">Response regulator</fullName>
    </submittedName>
</protein>
<proteinExistence type="predicted"/>
<dbReference type="EMBL" id="JBHTMC010000024">
    <property type="protein sequence ID" value="MFD1264488.1"/>
    <property type="molecule type" value="Genomic_DNA"/>
</dbReference>
<dbReference type="PANTHER" id="PTHR43214:SF43">
    <property type="entry name" value="TWO-COMPONENT RESPONSE REGULATOR"/>
    <property type="match status" value="1"/>
</dbReference>
<dbReference type="SMART" id="SM00448">
    <property type="entry name" value="REC"/>
    <property type="match status" value="1"/>
</dbReference>
<dbReference type="InterPro" id="IPR000792">
    <property type="entry name" value="Tscrpt_reg_LuxR_C"/>
</dbReference>
<dbReference type="PROSITE" id="PS50043">
    <property type="entry name" value="HTH_LUXR_2"/>
    <property type="match status" value="1"/>
</dbReference>
<organism evidence="6 7">
    <name type="scientific">Thauera mechernichensis</name>
    <dbReference type="NCBI Taxonomy" id="82788"/>
    <lineage>
        <taxon>Bacteria</taxon>
        <taxon>Pseudomonadati</taxon>
        <taxon>Pseudomonadota</taxon>
        <taxon>Betaproteobacteria</taxon>
        <taxon>Rhodocyclales</taxon>
        <taxon>Zoogloeaceae</taxon>
        <taxon>Thauera</taxon>
    </lineage>
</organism>
<feature type="modified residue" description="4-aspartylphosphate" evidence="3">
    <location>
        <position position="54"/>
    </location>
</feature>
<name>A0ABW3WEP8_9RHOO</name>
<reference evidence="7" key="1">
    <citation type="journal article" date="2019" name="Int. J. Syst. Evol. Microbiol.">
        <title>The Global Catalogue of Microorganisms (GCM) 10K type strain sequencing project: providing services to taxonomists for standard genome sequencing and annotation.</title>
        <authorList>
            <consortium name="The Broad Institute Genomics Platform"/>
            <consortium name="The Broad Institute Genome Sequencing Center for Infectious Disease"/>
            <person name="Wu L."/>
            <person name="Ma J."/>
        </authorList>
    </citation>
    <scope>NUCLEOTIDE SEQUENCE [LARGE SCALE GENOMIC DNA]</scope>
    <source>
        <strain evidence="7">CCUG 48884</strain>
    </source>
</reference>